<dbReference type="PROSITE" id="PS51257">
    <property type="entry name" value="PROKAR_LIPOPROTEIN"/>
    <property type="match status" value="1"/>
</dbReference>
<keyword evidence="3" id="KW-1185">Reference proteome</keyword>
<feature type="signal peptide" evidence="1">
    <location>
        <begin position="1"/>
        <end position="22"/>
    </location>
</feature>
<reference evidence="2" key="1">
    <citation type="submission" date="2022-05" db="EMBL/GenBank/DDBJ databases">
        <authorList>
            <person name="Jo J.-H."/>
            <person name="Im W.-T."/>
        </authorList>
    </citation>
    <scope>NUCLEOTIDE SEQUENCE</scope>
    <source>
        <strain evidence="2">RB56-2</strain>
    </source>
</reference>
<dbReference type="RefSeq" id="WP_249915578.1">
    <property type="nucleotide sequence ID" value="NZ_JAMGBB010000001.1"/>
</dbReference>
<gene>
    <name evidence="2" type="ORF">LZ518_08545</name>
</gene>
<protein>
    <recommendedName>
        <fullName evidence="4">Lipoprotein</fullName>
    </recommendedName>
</protein>
<feature type="chain" id="PRO_5045916128" description="Lipoprotein" evidence="1">
    <location>
        <begin position="23"/>
        <end position="243"/>
    </location>
</feature>
<keyword evidence="1" id="KW-0732">Signal</keyword>
<proteinExistence type="predicted"/>
<evidence type="ECO:0000313" key="3">
    <source>
        <dbReference type="Proteomes" id="UP001165383"/>
    </source>
</evidence>
<accession>A0ABT0SA14</accession>
<evidence type="ECO:0000313" key="2">
    <source>
        <dbReference type="EMBL" id="MCL6741177.1"/>
    </source>
</evidence>
<dbReference type="Proteomes" id="UP001165383">
    <property type="component" value="Unassembled WGS sequence"/>
</dbReference>
<name>A0ABT0SA14_9SPHN</name>
<dbReference type="EMBL" id="JAMGBB010000001">
    <property type="protein sequence ID" value="MCL6741177.1"/>
    <property type="molecule type" value="Genomic_DNA"/>
</dbReference>
<sequence length="243" mass="25509">MNLKLQPVMLCMTAIFSLGLSACDRSKAASGNLSDKPDLAAGAAEEGSAGSQVSSVVGERELSLAAGPDVCFRAAAEQLGADTKVSEITSFFSAGKDIDSNAREPEGMMTICTVEYQDPKDPRKLVSVQMDVSSGTFGDPQPVDITVAGGDAATFKLEDYLIPLSQVNAAELKSVMAAQKAKLGGVYSRYAWSGVRLSAPGAFNSTHTLRLDLTGRLAANDIRQEGYASVTTDGKTIKTNNLM</sequence>
<comment type="caution">
    <text evidence="2">The sequence shown here is derived from an EMBL/GenBank/DDBJ whole genome shotgun (WGS) entry which is preliminary data.</text>
</comment>
<evidence type="ECO:0000256" key="1">
    <source>
        <dbReference type="SAM" id="SignalP"/>
    </source>
</evidence>
<organism evidence="2 3">
    <name type="scientific">Sphingomonas brevis</name>
    <dbReference type="NCBI Taxonomy" id="2908206"/>
    <lineage>
        <taxon>Bacteria</taxon>
        <taxon>Pseudomonadati</taxon>
        <taxon>Pseudomonadota</taxon>
        <taxon>Alphaproteobacteria</taxon>
        <taxon>Sphingomonadales</taxon>
        <taxon>Sphingomonadaceae</taxon>
        <taxon>Sphingomonas</taxon>
    </lineage>
</organism>
<evidence type="ECO:0008006" key="4">
    <source>
        <dbReference type="Google" id="ProtNLM"/>
    </source>
</evidence>